<evidence type="ECO:0008006" key="3">
    <source>
        <dbReference type="Google" id="ProtNLM"/>
    </source>
</evidence>
<evidence type="ECO:0000313" key="1">
    <source>
        <dbReference type="EMBL" id="EFH80941.1"/>
    </source>
</evidence>
<dbReference type="EMBL" id="ADVG01000004">
    <property type="protein sequence ID" value="EFH80941.1"/>
    <property type="molecule type" value="Genomic_DNA"/>
</dbReference>
<keyword evidence="2" id="KW-1185">Reference proteome</keyword>
<proteinExistence type="predicted"/>
<dbReference type="Proteomes" id="UP000004508">
    <property type="component" value="Unassembled WGS sequence"/>
</dbReference>
<dbReference type="InParanoid" id="D6U2H7"/>
<evidence type="ECO:0000313" key="2">
    <source>
        <dbReference type="Proteomes" id="UP000004508"/>
    </source>
</evidence>
<protein>
    <recommendedName>
        <fullName evidence="3">ABC transporter permease</fullName>
    </recommendedName>
</protein>
<organism evidence="1 2">
    <name type="scientific">Ktedonobacter racemifer DSM 44963</name>
    <dbReference type="NCBI Taxonomy" id="485913"/>
    <lineage>
        <taxon>Bacteria</taxon>
        <taxon>Bacillati</taxon>
        <taxon>Chloroflexota</taxon>
        <taxon>Ktedonobacteria</taxon>
        <taxon>Ktedonobacterales</taxon>
        <taxon>Ktedonobacteraceae</taxon>
        <taxon>Ktedonobacter</taxon>
    </lineage>
</organism>
<gene>
    <name evidence="1" type="ORF">Krac_1581</name>
</gene>
<sequence>MSMLLRKSWADVIKRRGRTLLAVLSIMLGVLGITAVNQASDQLGGNFLYSTDPDIVNLERS</sequence>
<accession>D6U2H7</accession>
<dbReference type="RefSeq" id="WP_007918029.1">
    <property type="nucleotide sequence ID" value="NZ_ADVG01000004.1"/>
</dbReference>
<comment type="caution">
    <text evidence="1">The sequence shown here is derived from an EMBL/GenBank/DDBJ whole genome shotgun (WGS) entry which is preliminary data.</text>
</comment>
<dbReference type="AlphaFoldDB" id="D6U2H7"/>
<reference evidence="1 2" key="1">
    <citation type="journal article" date="2011" name="Stand. Genomic Sci.">
        <title>Non-contiguous finished genome sequence and contextual data of the filamentous soil bacterium Ktedonobacter racemifer type strain (SOSP1-21).</title>
        <authorList>
            <person name="Chang Y.J."/>
            <person name="Land M."/>
            <person name="Hauser L."/>
            <person name="Chertkov O."/>
            <person name="Del Rio T.G."/>
            <person name="Nolan M."/>
            <person name="Copeland A."/>
            <person name="Tice H."/>
            <person name="Cheng J.F."/>
            <person name="Lucas S."/>
            <person name="Han C."/>
            <person name="Goodwin L."/>
            <person name="Pitluck S."/>
            <person name="Ivanova N."/>
            <person name="Ovchinikova G."/>
            <person name="Pati A."/>
            <person name="Chen A."/>
            <person name="Palaniappan K."/>
            <person name="Mavromatis K."/>
            <person name="Liolios K."/>
            <person name="Brettin T."/>
            <person name="Fiebig A."/>
            <person name="Rohde M."/>
            <person name="Abt B."/>
            <person name="Goker M."/>
            <person name="Detter J.C."/>
            <person name="Woyke T."/>
            <person name="Bristow J."/>
            <person name="Eisen J.A."/>
            <person name="Markowitz V."/>
            <person name="Hugenholtz P."/>
            <person name="Kyrpides N.C."/>
            <person name="Klenk H.P."/>
            <person name="Lapidus A."/>
        </authorList>
    </citation>
    <scope>NUCLEOTIDE SEQUENCE [LARGE SCALE GENOMIC DNA]</scope>
    <source>
        <strain evidence="2">DSM 44963</strain>
    </source>
</reference>
<name>D6U2H7_KTERA</name>
<dbReference type="STRING" id="485913.Krac_1581"/>